<evidence type="ECO:0000313" key="2">
    <source>
        <dbReference type="EMBL" id="CAL1687072.1"/>
    </source>
</evidence>
<keyword evidence="3" id="KW-1185">Reference proteome</keyword>
<name>A0AAV2P310_9HYME</name>
<protein>
    <submittedName>
        <fullName evidence="2">Uncharacterized protein</fullName>
    </submittedName>
</protein>
<feature type="region of interest" description="Disordered" evidence="1">
    <location>
        <begin position="1"/>
        <end position="38"/>
    </location>
</feature>
<gene>
    <name evidence="2" type="ORF">LPLAT_LOCUS12344</name>
</gene>
<reference evidence="2" key="1">
    <citation type="submission" date="2024-04" db="EMBL/GenBank/DDBJ databases">
        <authorList>
            <consortium name="Molecular Ecology Group"/>
        </authorList>
    </citation>
    <scope>NUCLEOTIDE SEQUENCE</scope>
</reference>
<evidence type="ECO:0000256" key="1">
    <source>
        <dbReference type="SAM" id="MobiDB-lite"/>
    </source>
</evidence>
<dbReference type="AlphaFoldDB" id="A0AAV2P310"/>
<proteinExistence type="predicted"/>
<organism evidence="2 3">
    <name type="scientific">Lasius platythorax</name>
    <dbReference type="NCBI Taxonomy" id="488582"/>
    <lineage>
        <taxon>Eukaryota</taxon>
        <taxon>Metazoa</taxon>
        <taxon>Ecdysozoa</taxon>
        <taxon>Arthropoda</taxon>
        <taxon>Hexapoda</taxon>
        <taxon>Insecta</taxon>
        <taxon>Pterygota</taxon>
        <taxon>Neoptera</taxon>
        <taxon>Endopterygota</taxon>
        <taxon>Hymenoptera</taxon>
        <taxon>Apocrita</taxon>
        <taxon>Aculeata</taxon>
        <taxon>Formicoidea</taxon>
        <taxon>Formicidae</taxon>
        <taxon>Formicinae</taxon>
        <taxon>Lasius</taxon>
        <taxon>Lasius</taxon>
    </lineage>
</organism>
<dbReference type="EMBL" id="OZ034830">
    <property type="protein sequence ID" value="CAL1687072.1"/>
    <property type="molecule type" value="Genomic_DNA"/>
</dbReference>
<dbReference type="Proteomes" id="UP001497644">
    <property type="component" value="Chromosome 7"/>
</dbReference>
<evidence type="ECO:0000313" key="3">
    <source>
        <dbReference type="Proteomes" id="UP001497644"/>
    </source>
</evidence>
<sequence>MIINSDATEEDNYKRPVNREASLLDAKQHPSPSDAGNPPVYLASYSFNAAGGAFSRTTTIRRANGALAGVDWIISS</sequence>
<accession>A0AAV2P310</accession>